<dbReference type="STRING" id="675511.GCA_000341735_00123"/>
<dbReference type="Gene3D" id="3.30.160.100">
    <property type="entry name" value="Ribosome hibernation promotion factor-like"/>
    <property type="match status" value="1"/>
</dbReference>
<protein>
    <recommendedName>
        <fullName evidence="3">HPF/RaiA family ribosome-associated protein</fullName>
    </recommendedName>
</protein>
<evidence type="ECO:0000313" key="1">
    <source>
        <dbReference type="EMBL" id="QCW83342.1"/>
    </source>
</evidence>
<keyword evidence="2" id="KW-1185">Reference proteome</keyword>
<organism evidence="1 2">
    <name type="scientific">Methylotuvimicrobium buryatense</name>
    <name type="common">Methylomicrobium buryatense</name>
    <dbReference type="NCBI Taxonomy" id="95641"/>
    <lineage>
        <taxon>Bacteria</taxon>
        <taxon>Pseudomonadati</taxon>
        <taxon>Pseudomonadota</taxon>
        <taxon>Gammaproteobacteria</taxon>
        <taxon>Methylococcales</taxon>
        <taxon>Methylococcaceae</taxon>
        <taxon>Methylotuvimicrobium</taxon>
    </lineage>
</organism>
<proteinExistence type="predicted"/>
<dbReference type="OrthoDB" id="121633at2"/>
<dbReference type="Pfam" id="PF02482">
    <property type="entry name" value="Ribosomal_S30AE"/>
    <property type="match status" value="1"/>
</dbReference>
<reference evidence="2" key="1">
    <citation type="journal article" date="2019" name="J. Bacteriol.">
        <title>A Mutagenic Screen Identifies a TonB-Dependent Receptor Required for the Lanthanide Metal Switch in the Type I Methanotroph 'Methylotuvimicrobium buryatense' 5GB1C.</title>
        <authorList>
            <person name="Groom J.D."/>
            <person name="Ford S.M."/>
            <person name="Pesesky M.W."/>
            <person name="Lidstrom M.E."/>
        </authorList>
    </citation>
    <scope>NUCLEOTIDE SEQUENCE [LARGE SCALE GENOMIC DNA]</scope>
    <source>
        <strain evidence="2">5GB1C</strain>
    </source>
</reference>
<sequence>MHIQINTDSNIEGNDALTQQIEALARDTLDRFSEQITRIEIHLSDENSDKKSGTGDNRCLLEARLAGLQPISVSDQAATLEQAVDGALKKLKRSLDSTLGRLNNR</sequence>
<accession>A0A4P9UPJ6</accession>
<dbReference type="KEGG" id="mbur:EQU24_14645"/>
<dbReference type="InterPro" id="IPR003489">
    <property type="entry name" value="RHF/RaiA"/>
</dbReference>
<dbReference type="AlphaFoldDB" id="A0A4P9UPJ6"/>
<evidence type="ECO:0000313" key="2">
    <source>
        <dbReference type="Proteomes" id="UP000305881"/>
    </source>
</evidence>
<name>A0A4P9UPJ6_METBY</name>
<dbReference type="SUPFAM" id="SSF69754">
    <property type="entry name" value="Ribosome binding protein Y (YfiA homologue)"/>
    <property type="match status" value="1"/>
</dbReference>
<dbReference type="EMBL" id="CP035467">
    <property type="protein sequence ID" value="QCW83342.1"/>
    <property type="molecule type" value="Genomic_DNA"/>
</dbReference>
<dbReference type="InterPro" id="IPR036567">
    <property type="entry name" value="RHF-like"/>
</dbReference>
<dbReference type="RefSeq" id="WP_014149000.1">
    <property type="nucleotide sequence ID" value="NZ_CP035467.1"/>
</dbReference>
<gene>
    <name evidence="1" type="ORF">EQU24_14645</name>
</gene>
<dbReference type="Proteomes" id="UP000305881">
    <property type="component" value="Chromosome"/>
</dbReference>
<evidence type="ECO:0008006" key="3">
    <source>
        <dbReference type="Google" id="ProtNLM"/>
    </source>
</evidence>